<dbReference type="STRING" id="307121.GA0070620_3093"/>
<accession>A0A1C3N4R0</accession>
<evidence type="ECO:0000313" key="3">
    <source>
        <dbReference type="Proteomes" id="UP000199393"/>
    </source>
</evidence>
<proteinExistence type="predicted"/>
<sequence length="83" mass="9036">MPEFVWMKHPGGTEAAPFAVDAVEFWQARGWEPVEKPAEPDPTAEPTKFVVPPHPDGPEAFVPRSGQADASRTPRASAKVKKS</sequence>
<organism evidence="2 3">
    <name type="scientific">Micromonospora krabiensis</name>
    <dbReference type="NCBI Taxonomy" id="307121"/>
    <lineage>
        <taxon>Bacteria</taxon>
        <taxon>Bacillati</taxon>
        <taxon>Actinomycetota</taxon>
        <taxon>Actinomycetes</taxon>
        <taxon>Micromonosporales</taxon>
        <taxon>Micromonosporaceae</taxon>
        <taxon>Micromonospora</taxon>
    </lineage>
</organism>
<dbReference type="AlphaFoldDB" id="A0A1C3N4R0"/>
<protein>
    <submittedName>
        <fullName evidence="2">Uncharacterized protein</fullName>
    </submittedName>
</protein>
<evidence type="ECO:0000256" key="1">
    <source>
        <dbReference type="SAM" id="MobiDB-lite"/>
    </source>
</evidence>
<reference evidence="3" key="1">
    <citation type="submission" date="2016-06" db="EMBL/GenBank/DDBJ databases">
        <authorList>
            <person name="Varghese N."/>
        </authorList>
    </citation>
    <scope>NUCLEOTIDE SEQUENCE [LARGE SCALE GENOMIC DNA]</scope>
    <source>
        <strain evidence="3">DSM 45344</strain>
    </source>
</reference>
<gene>
    <name evidence="2" type="ORF">GA0070620_3093</name>
</gene>
<dbReference type="RefSeq" id="WP_157741625.1">
    <property type="nucleotide sequence ID" value="NZ_JBHRWG010000004.1"/>
</dbReference>
<dbReference type="EMBL" id="LT598496">
    <property type="protein sequence ID" value="SBV27569.1"/>
    <property type="molecule type" value="Genomic_DNA"/>
</dbReference>
<feature type="region of interest" description="Disordered" evidence="1">
    <location>
        <begin position="33"/>
        <end position="83"/>
    </location>
</feature>
<dbReference type="Proteomes" id="UP000199393">
    <property type="component" value="Chromosome I"/>
</dbReference>
<keyword evidence="3" id="KW-1185">Reference proteome</keyword>
<name>A0A1C3N4R0_9ACTN</name>
<evidence type="ECO:0000313" key="2">
    <source>
        <dbReference type="EMBL" id="SBV27569.1"/>
    </source>
</evidence>